<proteinExistence type="predicted"/>
<dbReference type="EMBL" id="JH692063">
    <property type="protein sequence ID" value="EIP87349.1"/>
    <property type="molecule type" value="Genomic_DNA"/>
</dbReference>
<feature type="chain" id="PRO_5045035845" description="DUF4148 domain-containing protein" evidence="1">
    <location>
        <begin position="44"/>
        <end position="104"/>
    </location>
</feature>
<accession>A0ABN0G556</accession>
<feature type="signal peptide" evidence="1">
    <location>
        <begin position="1"/>
        <end position="43"/>
    </location>
</feature>
<evidence type="ECO:0008006" key="4">
    <source>
        <dbReference type="Google" id="ProtNLM"/>
    </source>
</evidence>
<dbReference type="InterPro" id="IPR025421">
    <property type="entry name" value="DUF4148"/>
</dbReference>
<protein>
    <recommendedName>
        <fullName evidence="4">DUF4148 domain-containing protein</fullName>
    </recommendedName>
</protein>
<reference evidence="3" key="1">
    <citation type="journal article" date="2012" name="J. Bacteriol.">
        <title>Revised Genome Sequence of Burkholderia thailandensis MSMB43 with Improved Annotation.</title>
        <authorList>
            <person name="Zhuo Y."/>
            <person name="Liu L."/>
            <person name="Wang Q."/>
            <person name="Liu X."/>
            <person name="Ren B."/>
            <person name="Liu M."/>
            <person name="Ni P."/>
            <person name="Cheng Y.Q."/>
            <person name="Zhang L."/>
        </authorList>
    </citation>
    <scope>NUCLEOTIDE SEQUENCE [LARGE SCALE GENOMIC DNA]</scope>
    <source>
        <strain evidence="3">MSMB43</strain>
    </source>
</reference>
<dbReference type="Proteomes" id="UP000004682">
    <property type="component" value="Unassembled WGS sequence"/>
</dbReference>
<keyword evidence="3" id="KW-1185">Reference proteome</keyword>
<keyword evidence="1" id="KW-0732">Signal</keyword>
<evidence type="ECO:0000313" key="3">
    <source>
        <dbReference type="Proteomes" id="UP000004682"/>
    </source>
</evidence>
<sequence>MRSRRASRADPVTFLELSMNTLRFLAAAAAVAAAALTATAALASTPDAPQGKTRAQVRAELIQAYRDGVIPTSDGDYPPSQATIDANRARLAATHPAWAREQQQ</sequence>
<organism evidence="2 3">
    <name type="scientific">Burkholderia humptydooensis MSMB43</name>
    <dbReference type="NCBI Taxonomy" id="441157"/>
    <lineage>
        <taxon>Bacteria</taxon>
        <taxon>Pseudomonadati</taxon>
        <taxon>Pseudomonadota</taxon>
        <taxon>Betaproteobacteria</taxon>
        <taxon>Burkholderiales</taxon>
        <taxon>Burkholderiaceae</taxon>
        <taxon>Burkholderia</taxon>
        <taxon>pseudomallei group</taxon>
    </lineage>
</organism>
<evidence type="ECO:0000313" key="2">
    <source>
        <dbReference type="EMBL" id="EIP87349.1"/>
    </source>
</evidence>
<dbReference type="Pfam" id="PF13663">
    <property type="entry name" value="DUF4148"/>
    <property type="match status" value="1"/>
</dbReference>
<evidence type="ECO:0000256" key="1">
    <source>
        <dbReference type="SAM" id="SignalP"/>
    </source>
</evidence>
<name>A0ABN0G556_9BURK</name>
<gene>
    <name evidence="2" type="ORF">A33K_15366</name>
</gene>